<reference evidence="1" key="1">
    <citation type="submission" date="2022-05" db="EMBL/GenBank/DDBJ databases">
        <title>Comparative Genomics of Spacecraft Associated Microbes.</title>
        <authorList>
            <person name="Tran M.T."/>
            <person name="Wright A."/>
            <person name="Seuylemezian A."/>
            <person name="Eisen J."/>
            <person name="Coil D."/>
        </authorList>
    </citation>
    <scope>NUCLEOTIDE SEQUENCE</scope>
    <source>
        <strain evidence="1">FAIRING 10M-2.2</strain>
    </source>
</reference>
<dbReference type="EMBL" id="JAMBOP010000030">
    <property type="protein sequence ID" value="MCM3737871.1"/>
    <property type="molecule type" value="Genomic_DNA"/>
</dbReference>
<sequence length="75" mass="8706">MNVKKNENWLFSLSEETQRGFITAYVIDSHGSIVLQLNNKQKEKGIQIPQDDMYQVKVTGEDFSGKFFLSYKQKS</sequence>
<comment type="caution">
    <text evidence="1">The sequence shown here is derived from an EMBL/GenBank/DDBJ whole genome shotgun (WGS) entry which is preliminary data.</text>
</comment>
<dbReference type="Proteomes" id="UP001202289">
    <property type="component" value="Unassembled WGS sequence"/>
</dbReference>
<proteinExistence type="predicted"/>
<evidence type="ECO:0000313" key="1">
    <source>
        <dbReference type="EMBL" id="MCM3737871.1"/>
    </source>
</evidence>
<name>A0ACC6ABL2_9BACI</name>
<protein>
    <submittedName>
        <fullName evidence="1">Uncharacterized protein</fullName>
    </submittedName>
</protein>
<gene>
    <name evidence="1" type="ORF">M3215_19285</name>
</gene>
<accession>A0ACC6ABL2</accession>
<evidence type="ECO:0000313" key="2">
    <source>
        <dbReference type="Proteomes" id="UP001202289"/>
    </source>
</evidence>
<organism evidence="1 2">
    <name type="scientific">Bacillus cytotoxicus</name>
    <dbReference type="NCBI Taxonomy" id="580165"/>
    <lineage>
        <taxon>Bacteria</taxon>
        <taxon>Bacillati</taxon>
        <taxon>Bacillota</taxon>
        <taxon>Bacilli</taxon>
        <taxon>Bacillales</taxon>
        <taxon>Bacillaceae</taxon>
        <taxon>Bacillus</taxon>
        <taxon>Bacillus cereus group</taxon>
    </lineage>
</organism>
<keyword evidence="2" id="KW-1185">Reference proteome</keyword>